<evidence type="ECO:0000313" key="3">
    <source>
        <dbReference type="EMBL" id="JAG54505.1"/>
    </source>
</evidence>
<name>A0A0A9VQD1_LYGHE</name>
<protein>
    <submittedName>
        <fullName evidence="2">Atlastin</fullName>
    </submittedName>
</protein>
<organism evidence="2">
    <name type="scientific">Lygus hesperus</name>
    <name type="common">Western plant bug</name>
    <dbReference type="NCBI Taxonomy" id="30085"/>
    <lineage>
        <taxon>Eukaryota</taxon>
        <taxon>Metazoa</taxon>
        <taxon>Ecdysozoa</taxon>
        <taxon>Arthropoda</taxon>
        <taxon>Hexapoda</taxon>
        <taxon>Insecta</taxon>
        <taxon>Pterygota</taxon>
        <taxon>Neoptera</taxon>
        <taxon>Paraneoptera</taxon>
        <taxon>Hemiptera</taxon>
        <taxon>Heteroptera</taxon>
        <taxon>Panheteroptera</taxon>
        <taxon>Cimicomorpha</taxon>
        <taxon>Miridae</taxon>
        <taxon>Mirini</taxon>
        <taxon>Lygus</taxon>
    </lineage>
</organism>
<dbReference type="Pfam" id="PF02263">
    <property type="entry name" value="GBP"/>
    <property type="match status" value="1"/>
</dbReference>
<reference evidence="2" key="2">
    <citation type="submission" date="2014-07" db="EMBL/GenBank/DDBJ databases">
        <authorList>
            <person name="Hull J."/>
        </authorList>
    </citation>
    <scope>NUCLEOTIDE SEQUENCE</scope>
</reference>
<evidence type="ECO:0000313" key="2">
    <source>
        <dbReference type="EMBL" id="JAF98611.1"/>
    </source>
</evidence>
<dbReference type="PANTHER" id="PTHR10751">
    <property type="entry name" value="GUANYLATE BINDING PROTEIN"/>
    <property type="match status" value="1"/>
</dbReference>
<dbReference type="SUPFAM" id="SSF52540">
    <property type="entry name" value="P-loop containing nucleoside triphosphate hydrolases"/>
    <property type="match status" value="1"/>
</dbReference>
<dbReference type="Gene3D" id="3.40.50.300">
    <property type="entry name" value="P-loop containing nucleotide triphosphate hydrolases"/>
    <property type="match status" value="1"/>
</dbReference>
<reference evidence="3" key="3">
    <citation type="submission" date="2014-09" db="EMBL/GenBank/DDBJ databases">
        <authorList>
            <person name="Magalhaes I.L.F."/>
            <person name="Oliveira U."/>
            <person name="Santos F.R."/>
            <person name="Vidigal T.H.D.A."/>
            <person name="Brescovit A.D."/>
            <person name="Santos A.J."/>
        </authorList>
    </citation>
    <scope>NUCLEOTIDE SEQUENCE</scope>
</reference>
<dbReference type="InterPro" id="IPR027417">
    <property type="entry name" value="P-loop_NTPase"/>
</dbReference>
<dbReference type="InterPro" id="IPR015894">
    <property type="entry name" value="Guanylate-bd_N"/>
</dbReference>
<accession>A0A0A9VQD1</accession>
<sequence length="236" mass="27032">MELVTVSSALYSGGVQYKLNNEGVKKLMENPEVKNMKIAVISVFGKGGSVIYDLLLKYAIHRYKEGKNPSENWLTSASSEHRRSSIQSSRAIMIWRELFIAKTKTNENIAVLLMVSQGILAAQEEASTFALSVLASSTQLFHVMRRISEEQMKQIEMFTEFSKHLQEIKGANKAFQHLLFVVRGWDEPTQYEFRFRGGNQYLIESIFNDAKFAPERIKTRRNVMSSFDKIYVFSHG</sequence>
<dbReference type="EMBL" id="GBHO01044992">
    <property type="protein sequence ID" value="JAF98611.1"/>
    <property type="molecule type" value="Transcribed_RNA"/>
</dbReference>
<gene>
    <name evidence="2" type="primary">atl_1</name>
    <name evidence="2" type="ORF">CM83_3830</name>
</gene>
<dbReference type="AlphaFoldDB" id="A0A0A9VQD1"/>
<dbReference type="EMBL" id="GBRD01011319">
    <property type="protein sequence ID" value="JAG54505.1"/>
    <property type="molecule type" value="Transcribed_RNA"/>
</dbReference>
<proteinExistence type="predicted"/>
<reference evidence="2" key="1">
    <citation type="journal article" date="2014" name="PLoS ONE">
        <title>Transcriptome-Based Identification of ABC Transporters in the Western Tarnished Plant Bug Lygus hesperus.</title>
        <authorList>
            <person name="Hull J.J."/>
            <person name="Chaney K."/>
            <person name="Geib S.M."/>
            <person name="Fabrick J.A."/>
            <person name="Brent C.S."/>
            <person name="Walsh D."/>
            <person name="Lavine L.C."/>
        </authorList>
    </citation>
    <scope>NUCLEOTIDE SEQUENCE</scope>
</reference>
<dbReference type="GO" id="GO:0003924">
    <property type="term" value="F:GTPase activity"/>
    <property type="evidence" value="ECO:0007669"/>
    <property type="project" value="InterPro"/>
</dbReference>
<evidence type="ECO:0000259" key="1">
    <source>
        <dbReference type="Pfam" id="PF02263"/>
    </source>
</evidence>
<dbReference type="GO" id="GO:0005525">
    <property type="term" value="F:GTP binding"/>
    <property type="evidence" value="ECO:0007669"/>
    <property type="project" value="InterPro"/>
</dbReference>
<feature type="domain" description="Guanylate-binding protein N-terminal" evidence="1">
    <location>
        <begin position="16"/>
        <end position="232"/>
    </location>
</feature>